<dbReference type="Pfam" id="PF07521">
    <property type="entry name" value="RMMBL"/>
    <property type="match status" value="1"/>
</dbReference>
<dbReference type="Gene3D" id="3.60.15.10">
    <property type="entry name" value="Ribonuclease Z/Hydroxyacylglutathione hydrolase-like"/>
    <property type="match status" value="1"/>
</dbReference>
<dbReference type="InterPro" id="IPR001279">
    <property type="entry name" value="Metallo-B-lactamas"/>
</dbReference>
<protein>
    <submittedName>
        <fullName evidence="4">RNA-metabolising metallo-beta-lactamase</fullName>
    </submittedName>
</protein>
<dbReference type="SUPFAM" id="SSF56281">
    <property type="entry name" value="Metallo-hydrolase/oxidoreductase"/>
    <property type="match status" value="1"/>
</dbReference>
<reference evidence="4 5" key="1">
    <citation type="journal article" date="2015" name="Nature">
        <title>rRNA introns, odd ribosomes, and small enigmatic genomes across a large radiation of phyla.</title>
        <authorList>
            <person name="Brown C.T."/>
            <person name="Hug L.A."/>
            <person name="Thomas B.C."/>
            <person name="Sharon I."/>
            <person name="Castelle C.J."/>
            <person name="Singh A."/>
            <person name="Wilkins M.J."/>
            <person name="Williams K.H."/>
            <person name="Banfield J.F."/>
        </authorList>
    </citation>
    <scope>NUCLEOTIDE SEQUENCE [LARGE SCALE GENOMIC DNA]</scope>
</reference>
<proteinExistence type="predicted"/>
<keyword evidence="1" id="KW-0378">Hydrolase</keyword>
<evidence type="ECO:0000313" key="4">
    <source>
        <dbReference type="EMBL" id="KKR78431.1"/>
    </source>
</evidence>
<feature type="domain" description="Metallo-beta-lactamase" evidence="2">
    <location>
        <begin position="17"/>
        <end position="237"/>
    </location>
</feature>
<dbReference type="InterPro" id="IPR011108">
    <property type="entry name" value="RMMBL"/>
</dbReference>
<feature type="domain" description="Beta-Casp" evidence="3">
    <location>
        <begin position="242"/>
        <end position="367"/>
    </location>
</feature>
<evidence type="ECO:0000259" key="3">
    <source>
        <dbReference type="SMART" id="SM01027"/>
    </source>
</evidence>
<dbReference type="InterPro" id="IPR022712">
    <property type="entry name" value="Beta_Casp"/>
</dbReference>
<dbReference type="SMART" id="SM00849">
    <property type="entry name" value="Lactamase_B"/>
    <property type="match status" value="1"/>
</dbReference>
<organism evidence="4 5">
    <name type="scientific">Candidatus Nomurabacteria bacterium GW2011_GWA2_40_9</name>
    <dbReference type="NCBI Taxonomy" id="1618734"/>
    <lineage>
        <taxon>Bacteria</taxon>
        <taxon>Candidatus Nomuraibacteriota</taxon>
    </lineage>
</organism>
<dbReference type="SMART" id="SM01027">
    <property type="entry name" value="Beta-Casp"/>
    <property type="match status" value="1"/>
</dbReference>
<evidence type="ECO:0000256" key="1">
    <source>
        <dbReference type="ARBA" id="ARBA00022801"/>
    </source>
</evidence>
<sequence length="454" mass="51043">MVSTLKITFCGGTGSVTGANFLIETEGKKILVDCGLTQGTKLADDINWAPFIYDPKEIDMLFVTHAHVDHLGRIPKLINEGFRGKIYSTLPTCALAMPMLVDTAGILSKNTEFNLDEIYREENLKLILSLWQGFSYHEKIQITPNLEVILYNAGHILGSAMVMFILNGKKILFTGDLGNSPSPILPDTEKMTDVDYLVLESVYGDRNHESRDERRDRLEQAIEDNYKRKGTLIIPTFSLERSQELLFELNNLVENNRIPVMPIFFDSPLAIHLTEVFKEFKNYLNVDAQKAMVHDKYLFDFPGLHSTLKSEESKMINTVPNPKVIIAGSGMSSGGRIVHHERHYLPDPNNTILLTGYQSVGTPGRMIQEGLKTVRISGEYVPVRAHVMTISGYSGHKDSDRLINFIEDMQNSVQKIFVVMGEPKSSMFLVQKIRDNLGLDAYAPDRGESVILIC</sequence>
<dbReference type="EMBL" id="LBZW01000037">
    <property type="protein sequence ID" value="KKR78431.1"/>
    <property type="molecule type" value="Genomic_DNA"/>
</dbReference>
<dbReference type="PANTHER" id="PTHR11203">
    <property type="entry name" value="CLEAVAGE AND POLYADENYLATION SPECIFICITY FACTOR FAMILY MEMBER"/>
    <property type="match status" value="1"/>
</dbReference>
<dbReference type="InterPro" id="IPR036866">
    <property type="entry name" value="RibonucZ/Hydroxyglut_hydro"/>
</dbReference>
<dbReference type="Gene3D" id="3.40.50.10890">
    <property type="match status" value="1"/>
</dbReference>
<dbReference type="Pfam" id="PF10996">
    <property type="entry name" value="Beta-Casp"/>
    <property type="match status" value="1"/>
</dbReference>
<comment type="caution">
    <text evidence="4">The sequence shown here is derived from an EMBL/GenBank/DDBJ whole genome shotgun (WGS) entry which is preliminary data.</text>
</comment>
<gene>
    <name evidence="4" type="ORF">UU24_C0037G0003</name>
</gene>
<dbReference type="AlphaFoldDB" id="A0A0G0TUA6"/>
<accession>A0A0G0TUA6</accession>
<dbReference type="PANTHER" id="PTHR11203:SF37">
    <property type="entry name" value="INTEGRATOR COMPLEX SUBUNIT 11"/>
    <property type="match status" value="1"/>
</dbReference>
<evidence type="ECO:0000313" key="5">
    <source>
        <dbReference type="Proteomes" id="UP000034749"/>
    </source>
</evidence>
<dbReference type="Pfam" id="PF16661">
    <property type="entry name" value="Lactamase_B_6"/>
    <property type="match status" value="1"/>
</dbReference>
<dbReference type="GO" id="GO:0004521">
    <property type="term" value="F:RNA endonuclease activity"/>
    <property type="evidence" value="ECO:0007669"/>
    <property type="project" value="TreeGrafter"/>
</dbReference>
<dbReference type="InterPro" id="IPR050698">
    <property type="entry name" value="MBL"/>
</dbReference>
<dbReference type="CDD" id="cd16295">
    <property type="entry name" value="TTHA0252-CPSF-like_MBL-fold"/>
    <property type="match status" value="1"/>
</dbReference>
<evidence type="ECO:0000259" key="2">
    <source>
        <dbReference type="SMART" id="SM00849"/>
    </source>
</evidence>
<name>A0A0G0TUA6_9BACT</name>
<dbReference type="GO" id="GO:0016787">
    <property type="term" value="F:hydrolase activity"/>
    <property type="evidence" value="ECO:0007669"/>
    <property type="project" value="UniProtKB-KW"/>
</dbReference>
<dbReference type="Proteomes" id="UP000034749">
    <property type="component" value="Unassembled WGS sequence"/>
</dbReference>